<name>A0A5K7YU01_9BACT</name>
<dbReference type="InterPro" id="IPR012902">
    <property type="entry name" value="N_methyl_site"/>
</dbReference>
<evidence type="ECO:0000256" key="9">
    <source>
        <dbReference type="SAM" id="MobiDB-lite"/>
    </source>
</evidence>
<dbReference type="NCBIfam" id="TIGR02532">
    <property type="entry name" value="IV_pilin_GFxxxE"/>
    <property type="match status" value="1"/>
</dbReference>
<evidence type="ECO:0000256" key="1">
    <source>
        <dbReference type="ARBA" id="ARBA00004377"/>
    </source>
</evidence>
<evidence type="ECO:0000313" key="11">
    <source>
        <dbReference type="EMBL" id="BBO72826.1"/>
    </source>
</evidence>
<keyword evidence="12" id="KW-1185">Reference proteome</keyword>
<dbReference type="EMBL" id="AP021875">
    <property type="protein sequence ID" value="BBO72826.1"/>
    <property type="molecule type" value="Genomic_DNA"/>
</dbReference>
<dbReference type="GO" id="GO:0005886">
    <property type="term" value="C:plasma membrane"/>
    <property type="evidence" value="ECO:0007669"/>
    <property type="project" value="UniProtKB-SubCell"/>
</dbReference>
<evidence type="ECO:0000256" key="8">
    <source>
        <dbReference type="ARBA" id="ARBA00023136"/>
    </source>
</evidence>
<dbReference type="KEGG" id="dwd:DSCW_02430"/>
<dbReference type="Pfam" id="PF07963">
    <property type="entry name" value="N_methyl"/>
    <property type="match status" value="1"/>
</dbReference>
<dbReference type="Proteomes" id="UP000427769">
    <property type="component" value="Chromosome"/>
</dbReference>
<gene>
    <name evidence="11" type="ORF">DSCW_02430</name>
</gene>
<comment type="similarity">
    <text evidence="2">Belongs to the GSP I family.</text>
</comment>
<evidence type="ECO:0000256" key="2">
    <source>
        <dbReference type="ARBA" id="ARBA00008358"/>
    </source>
</evidence>
<dbReference type="RefSeq" id="WP_155301997.1">
    <property type="nucleotide sequence ID" value="NZ_AP021875.1"/>
</dbReference>
<feature type="region of interest" description="Disordered" evidence="9">
    <location>
        <begin position="1"/>
        <end position="21"/>
    </location>
</feature>
<evidence type="ECO:0000256" key="4">
    <source>
        <dbReference type="ARBA" id="ARBA00022481"/>
    </source>
</evidence>
<dbReference type="InterPro" id="IPR010052">
    <property type="entry name" value="T2SS_protein-GspI"/>
</dbReference>
<dbReference type="AlphaFoldDB" id="A0A5K7YU01"/>
<evidence type="ECO:0000256" key="10">
    <source>
        <dbReference type="SAM" id="Phobius"/>
    </source>
</evidence>
<evidence type="ECO:0000313" key="12">
    <source>
        <dbReference type="Proteomes" id="UP000427769"/>
    </source>
</evidence>
<comment type="subcellular location">
    <subcellularLocation>
        <location evidence="1">Cell inner membrane</location>
        <topology evidence="1">Single-pass membrane protein</topology>
    </subcellularLocation>
</comment>
<keyword evidence="6 10" id="KW-0812">Transmembrane</keyword>
<protein>
    <recommendedName>
        <fullName evidence="13">General secretion pathway protein GspI</fullName>
    </recommendedName>
</protein>
<evidence type="ECO:0000256" key="7">
    <source>
        <dbReference type="ARBA" id="ARBA00022989"/>
    </source>
</evidence>
<dbReference type="PANTHER" id="PTHR38779">
    <property type="entry name" value="TYPE II SECRETION SYSTEM PROTEIN I-RELATED"/>
    <property type="match status" value="1"/>
</dbReference>
<keyword evidence="5" id="KW-0997">Cell inner membrane</keyword>
<keyword evidence="4" id="KW-0488">Methylation</keyword>
<accession>A0A5K7YU01</accession>
<sequence length="145" mass="16210">MVAMPFSGRDARISAPPSTDHSSAGFTLMEVVVALSVVAIALLAIYRMHTQTLFMDERGRFDSVAVMLARQKLAEMETIDPTELIGNSGDFGSDHPGYTWKIETEEVVSDLIRDDGPVLRKIRLTIGLNDDESIFQMTTYRHLYE</sequence>
<proteinExistence type="inferred from homology"/>
<evidence type="ECO:0000256" key="6">
    <source>
        <dbReference type="ARBA" id="ARBA00022692"/>
    </source>
</evidence>
<keyword evidence="8 10" id="KW-0472">Membrane</keyword>
<feature type="transmembrane region" description="Helical" evidence="10">
    <location>
        <begin position="24"/>
        <end position="46"/>
    </location>
</feature>
<dbReference type="PANTHER" id="PTHR38779:SF2">
    <property type="entry name" value="TYPE II SECRETION SYSTEM PROTEIN I-RELATED"/>
    <property type="match status" value="1"/>
</dbReference>
<reference evidence="11 12" key="1">
    <citation type="submission" date="2019-11" db="EMBL/GenBank/DDBJ databases">
        <title>Comparative genomics of hydrocarbon-degrading Desulfosarcina strains.</title>
        <authorList>
            <person name="Watanabe M."/>
            <person name="Kojima H."/>
            <person name="Fukui M."/>
        </authorList>
    </citation>
    <scope>NUCLEOTIDE SEQUENCE [LARGE SCALE GENOMIC DNA]</scope>
    <source>
        <strain evidence="11 12">PP31</strain>
    </source>
</reference>
<evidence type="ECO:0000256" key="3">
    <source>
        <dbReference type="ARBA" id="ARBA00022475"/>
    </source>
</evidence>
<organism evidence="11 12">
    <name type="scientific">Desulfosarcina widdelii</name>
    <dbReference type="NCBI Taxonomy" id="947919"/>
    <lineage>
        <taxon>Bacteria</taxon>
        <taxon>Pseudomonadati</taxon>
        <taxon>Thermodesulfobacteriota</taxon>
        <taxon>Desulfobacteria</taxon>
        <taxon>Desulfobacterales</taxon>
        <taxon>Desulfosarcinaceae</taxon>
        <taxon>Desulfosarcina</taxon>
    </lineage>
</organism>
<keyword evidence="3" id="KW-1003">Cell membrane</keyword>
<evidence type="ECO:0000256" key="5">
    <source>
        <dbReference type="ARBA" id="ARBA00022519"/>
    </source>
</evidence>
<keyword evidence="7 10" id="KW-1133">Transmembrane helix</keyword>
<dbReference type="GO" id="GO:0015628">
    <property type="term" value="P:protein secretion by the type II secretion system"/>
    <property type="evidence" value="ECO:0007669"/>
    <property type="project" value="InterPro"/>
</dbReference>
<dbReference type="GO" id="GO:0015627">
    <property type="term" value="C:type II protein secretion system complex"/>
    <property type="evidence" value="ECO:0007669"/>
    <property type="project" value="InterPro"/>
</dbReference>
<evidence type="ECO:0008006" key="13">
    <source>
        <dbReference type="Google" id="ProtNLM"/>
    </source>
</evidence>
<dbReference type="OrthoDB" id="5432486at2"/>